<dbReference type="Proteomes" id="UP000232323">
    <property type="component" value="Unassembled WGS sequence"/>
</dbReference>
<evidence type="ECO:0000256" key="1">
    <source>
        <dbReference type="ARBA" id="ARBA00093634"/>
    </source>
</evidence>
<dbReference type="InterPro" id="IPR040357">
    <property type="entry name" value="Vma22/CCDC115"/>
</dbReference>
<dbReference type="AlphaFoldDB" id="A0A250XER1"/>
<protein>
    <recommendedName>
        <fullName evidence="1">Vacuolar ATPase assembly protein VMA22</fullName>
    </recommendedName>
</protein>
<gene>
    <name evidence="3" type="ORF">CEUSTIGMA_g9002.t1</name>
</gene>
<proteinExistence type="predicted"/>
<dbReference type="PANTHER" id="PTHR31996:SF2">
    <property type="entry name" value="COILED-COIL DOMAIN-CONTAINING PROTEIN 115"/>
    <property type="match status" value="1"/>
</dbReference>
<dbReference type="Pfam" id="PF21730">
    <property type="entry name" value="Vma22_CCDC115"/>
    <property type="match status" value="1"/>
</dbReference>
<feature type="region of interest" description="Disordered" evidence="2">
    <location>
        <begin position="92"/>
        <end position="115"/>
    </location>
</feature>
<feature type="compositionally biased region" description="Polar residues" evidence="2">
    <location>
        <begin position="102"/>
        <end position="115"/>
    </location>
</feature>
<evidence type="ECO:0000256" key="2">
    <source>
        <dbReference type="SAM" id="MobiDB-lite"/>
    </source>
</evidence>
<dbReference type="Gene3D" id="1.10.287.3240">
    <property type="match status" value="1"/>
</dbReference>
<dbReference type="EMBL" id="BEGY01000067">
    <property type="protein sequence ID" value="GAX81574.1"/>
    <property type="molecule type" value="Genomic_DNA"/>
</dbReference>
<name>A0A250XER1_9CHLO</name>
<keyword evidence="4" id="KW-1185">Reference proteome</keyword>
<organism evidence="3 4">
    <name type="scientific">Chlamydomonas eustigma</name>
    <dbReference type="NCBI Taxonomy" id="1157962"/>
    <lineage>
        <taxon>Eukaryota</taxon>
        <taxon>Viridiplantae</taxon>
        <taxon>Chlorophyta</taxon>
        <taxon>core chlorophytes</taxon>
        <taxon>Chlorophyceae</taxon>
        <taxon>CS clade</taxon>
        <taxon>Chlamydomonadales</taxon>
        <taxon>Chlamydomonadaceae</taxon>
        <taxon>Chlamydomonas</taxon>
    </lineage>
</organism>
<dbReference type="STRING" id="1157962.A0A250XER1"/>
<evidence type="ECO:0000313" key="4">
    <source>
        <dbReference type="Proteomes" id="UP000232323"/>
    </source>
</evidence>
<dbReference type="GO" id="GO:0070072">
    <property type="term" value="P:vacuolar proton-transporting V-type ATPase complex assembly"/>
    <property type="evidence" value="ECO:0007669"/>
    <property type="project" value="InterPro"/>
</dbReference>
<dbReference type="OrthoDB" id="408631at2759"/>
<reference evidence="3 4" key="1">
    <citation type="submission" date="2017-08" db="EMBL/GenBank/DDBJ databases">
        <title>Acidophilic green algal genome provides insights into adaptation to an acidic environment.</title>
        <authorList>
            <person name="Hirooka S."/>
            <person name="Hirose Y."/>
            <person name="Kanesaki Y."/>
            <person name="Higuchi S."/>
            <person name="Fujiwara T."/>
            <person name="Onuma R."/>
            <person name="Era A."/>
            <person name="Ohbayashi R."/>
            <person name="Uzuka A."/>
            <person name="Nozaki H."/>
            <person name="Yoshikawa H."/>
            <person name="Miyagishima S.Y."/>
        </authorList>
    </citation>
    <scope>NUCLEOTIDE SEQUENCE [LARGE SCALE GENOMIC DNA]</scope>
    <source>
        <strain evidence="3 4">NIES-2499</strain>
    </source>
</reference>
<dbReference type="GO" id="GO:0051082">
    <property type="term" value="F:unfolded protein binding"/>
    <property type="evidence" value="ECO:0007669"/>
    <property type="project" value="TreeGrafter"/>
</dbReference>
<accession>A0A250XER1</accession>
<comment type="caution">
    <text evidence="3">The sequence shown here is derived from an EMBL/GenBank/DDBJ whole genome shotgun (WGS) entry which is preliminary data.</text>
</comment>
<evidence type="ECO:0000313" key="3">
    <source>
        <dbReference type="EMBL" id="GAX81574.1"/>
    </source>
</evidence>
<dbReference type="PANTHER" id="PTHR31996">
    <property type="entry name" value="COILED-COIL DOMAIN-CONTAINING PROTEIN 115"/>
    <property type="match status" value="1"/>
</dbReference>
<sequence length="201" mass="22501">MNFSRSYSMSEIEEKCLVNAVDLSEEYLRLQERLKITLKKGLFSISQAKYCKGNIGQQHFNMDMKATTLVTVTEDDSTDSMYSTFELLTQPRAAPSTHERASNSGTAKQEGSNQDAITSAINLLDTLRVREETAEGSSRNNTGEKRQCDPLKWFGGFVPQPLKEAQASFMEALQLVVDLANCSQALRKTLQDLEIEREACT</sequence>